<name>A0A2P2FYU4_AMYLU</name>
<evidence type="ECO:0000256" key="1">
    <source>
        <dbReference type="ARBA" id="ARBA00022729"/>
    </source>
</evidence>
<accession>A0A2P2FYU4</accession>
<dbReference type="InterPro" id="IPR009003">
    <property type="entry name" value="Peptidase_S1_PA"/>
</dbReference>
<evidence type="ECO:0008006" key="4">
    <source>
        <dbReference type="Google" id="ProtNLM"/>
    </source>
</evidence>
<organism evidence="2 3">
    <name type="scientific">Amycolatopsis lurida NRRL 2430</name>
    <dbReference type="NCBI Taxonomy" id="1460371"/>
    <lineage>
        <taxon>Bacteria</taxon>
        <taxon>Bacillati</taxon>
        <taxon>Actinomycetota</taxon>
        <taxon>Actinomycetes</taxon>
        <taxon>Pseudonocardiales</taxon>
        <taxon>Pseudonocardiaceae</taxon>
        <taxon>Amycolatopsis</taxon>
    </lineage>
</organism>
<dbReference type="Proteomes" id="UP000256220">
    <property type="component" value="Unassembled WGS sequence"/>
</dbReference>
<keyword evidence="3" id="KW-1185">Reference proteome</keyword>
<keyword evidence="1" id="KW-0732">Signal</keyword>
<evidence type="ECO:0000313" key="2">
    <source>
        <dbReference type="EMBL" id="KFU81896.1"/>
    </source>
</evidence>
<gene>
    <name evidence="2" type="ORF">BB31_08605</name>
</gene>
<dbReference type="InterPro" id="IPR050966">
    <property type="entry name" value="Glutamyl_endopeptidase"/>
</dbReference>
<proteinExistence type="predicted"/>
<dbReference type="SUPFAM" id="SSF50494">
    <property type="entry name" value="Trypsin-like serine proteases"/>
    <property type="match status" value="1"/>
</dbReference>
<evidence type="ECO:0000313" key="3">
    <source>
        <dbReference type="Proteomes" id="UP000256220"/>
    </source>
</evidence>
<sequence length="322" mass="33547">MIFGRPAEQPSWRPGRPLIMDLKLASRRIVASTGILAVVLAAAAGPASAAGDQVVTRVSEADRAAALAHWTPERMRQWVGDDALPPAEKIGREWERPVPAGVGRLFFTAEPGVDGSCTATVIPSASRDVVLTAGHCVNGGFDRHDNPIKIVNVVFVPGYYHGEAPHGVFAARAFAWSATYPGPSSGIDDDAVLALDPVGGRHVADVAGTQDISFEAPPSTVDATLLGYPVSKAAGGEALFSCARPAALDVNSVSTSWKTDCDLAGGSSGGPWLRNFDPATGKGTIFSVTSRGTMNEELVTLDLSGAALSEPVRKLIENAPDL</sequence>
<dbReference type="Gene3D" id="2.40.10.10">
    <property type="entry name" value="Trypsin-like serine proteases"/>
    <property type="match status" value="2"/>
</dbReference>
<dbReference type="AlphaFoldDB" id="A0A2P2FYU4"/>
<comment type="caution">
    <text evidence="2">The sequence shown here is derived from an EMBL/GenBank/DDBJ whole genome shotgun (WGS) entry which is preliminary data.</text>
</comment>
<dbReference type="EMBL" id="JFBM01000005">
    <property type="protein sequence ID" value="KFU81896.1"/>
    <property type="molecule type" value="Genomic_DNA"/>
</dbReference>
<reference evidence="2 3" key="1">
    <citation type="journal article" date="2014" name="Genome Announc.">
        <title>Draft Genome Sequence of Amycolatopsis lurida NRRL 2430, Producer of the Glycopeptide Family Antibiotic Ristocetin.</title>
        <authorList>
            <person name="Kwun M.J."/>
            <person name="Hong H.J."/>
        </authorList>
    </citation>
    <scope>NUCLEOTIDE SEQUENCE [LARGE SCALE GENOMIC DNA]</scope>
    <source>
        <strain evidence="2 3">NRRL 2430</strain>
    </source>
</reference>
<dbReference type="InterPro" id="IPR043504">
    <property type="entry name" value="Peptidase_S1_PA_chymotrypsin"/>
</dbReference>
<dbReference type="PANTHER" id="PTHR15462">
    <property type="entry name" value="SERINE PROTEASE"/>
    <property type="match status" value="1"/>
</dbReference>
<protein>
    <recommendedName>
        <fullName evidence="4">Peptidase S1 domain-containing protein</fullName>
    </recommendedName>
</protein>